<dbReference type="InterPro" id="IPR025847">
    <property type="entry name" value="MEDS_domain"/>
</dbReference>
<dbReference type="OrthoDB" id="2855396at2"/>
<evidence type="ECO:0000313" key="3">
    <source>
        <dbReference type="Proteomes" id="UP000297776"/>
    </source>
</evidence>
<name>A0A4Y8LII2_9BACL</name>
<organism evidence="2 3">
    <name type="scientific">Jeotgalibacillus salarius</name>
    <dbReference type="NCBI Taxonomy" id="546023"/>
    <lineage>
        <taxon>Bacteria</taxon>
        <taxon>Bacillati</taxon>
        <taxon>Bacillota</taxon>
        <taxon>Bacilli</taxon>
        <taxon>Bacillales</taxon>
        <taxon>Caryophanaceae</taxon>
        <taxon>Jeotgalibacillus</taxon>
    </lineage>
</organism>
<evidence type="ECO:0000259" key="1">
    <source>
        <dbReference type="Pfam" id="PF14417"/>
    </source>
</evidence>
<dbReference type="EMBL" id="SORX01000003">
    <property type="protein sequence ID" value="TFE02288.1"/>
    <property type="molecule type" value="Genomic_DNA"/>
</dbReference>
<dbReference type="Pfam" id="PF14417">
    <property type="entry name" value="MEDS"/>
    <property type="match status" value="1"/>
</dbReference>
<evidence type="ECO:0000313" key="2">
    <source>
        <dbReference type="EMBL" id="TFE02288.1"/>
    </source>
</evidence>
<dbReference type="RefSeq" id="WP_134380989.1">
    <property type="nucleotide sequence ID" value="NZ_SORX01000003.1"/>
</dbReference>
<gene>
    <name evidence="2" type="ORF">E2626_06830</name>
</gene>
<dbReference type="AlphaFoldDB" id="A0A4Y8LII2"/>
<keyword evidence="3" id="KW-1185">Reference proteome</keyword>
<comment type="caution">
    <text evidence="2">The sequence shown here is derived from an EMBL/GenBank/DDBJ whole genome shotgun (WGS) entry which is preliminary data.</text>
</comment>
<protein>
    <recommendedName>
        <fullName evidence="1">MEDS domain-containing protein</fullName>
    </recommendedName>
</protein>
<reference evidence="2 3" key="1">
    <citation type="submission" date="2019-03" db="EMBL/GenBank/DDBJ databases">
        <authorList>
            <person name="Yang Y."/>
        </authorList>
    </citation>
    <scope>NUCLEOTIDE SEQUENCE [LARGE SCALE GENOMIC DNA]</scope>
    <source>
        <strain evidence="2 3">ASL-1</strain>
    </source>
</reference>
<feature type="domain" description="MEDS" evidence="1">
    <location>
        <begin position="16"/>
        <end position="167"/>
    </location>
</feature>
<accession>A0A4Y8LII2</accession>
<sequence length="194" mass="22872">MKHSLPDLIEAQRNVHVLYSYDEMDKYLQNVLAYIIDSVRAEENIILIENERIYIKIKKELHELISKEEMEYIHFINSFDFYFSSGSYHPPAITAYFEKTVQPYIQNNKSFRSWAHVEWTSVEEPHHLIHDFENIIDDAVKQIEFPLVCAYKQTNMPIHLKTMLNQLHPFILEETSLSPVEDSLTVKPSVLSSN</sequence>
<proteinExistence type="predicted"/>
<dbReference type="Proteomes" id="UP000297776">
    <property type="component" value="Unassembled WGS sequence"/>
</dbReference>